<dbReference type="InterPro" id="IPR048903">
    <property type="entry name" value="MdcG_N"/>
</dbReference>
<dbReference type="STRING" id="264198.Reut_B4930"/>
<dbReference type="HOGENOM" id="CLU_111981_0_0_4"/>
<evidence type="ECO:0000259" key="3">
    <source>
        <dbReference type="Pfam" id="PF10620"/>
    </source>
</evidence>
<dbReference type="Pfam" id="PF10620">
    <property type="entry name" value="MdcG"/>
    <property type="match status" value="1"/>
</dbReference>
<dbReference type="Pfam" id="PF20866">
    <property type="entry name" value="MdcG_N"/>
    <property type="match status" value="1"/>
</dbReference>
<dbReference type="NCBIfam" id="NF002332">
    <property type="entry name" value="PRK01293.1"/>
    <property type="match status" value="1"/>
</dbReference>
<dbReference type="InterPro" id="IPR017557">
    <property type="entry name" value="Holo-ACP_synthase"/>
</dbReference>
<gene>
    <name evidence="5" type="ordered locus">Reut_B4930</name>
</gene>
<keyword evidence="1" id="KW-0808">Transferase</keyword>
<evidence type="ECO:0000313" key="5">
    <source>
        <dbReference type="EMBL" id="AAZ64278.1"/>
    </source>
</evidence>
<dbReference type="OrthoDB" id="1275217at2"/>
<dbReference type="InterPro" id="IPR049180">
    <property type="entry name" value="MdcG_C"/>
</dbReference>
<proteinExistence type="predicted"/>
<protein>
    <submittedName>
        <fullName evidence="5">Malonate decarboxylase subunit, putative</fullName>
    </submittedName>
</protein>
<evidence type="ECO:0000259" key="4">
    <source>
        <dbReference type="Pfam" id="PF20866"/>
    </source>
</evidence>
<organism evidence="5">
    <name type="scientific">Cupriavidus pinatubonensis (strain JMP 134 / LMG 1197)</name>
    <name type="common">Cupriavidus necator (strain JMP 134)</name>
    <dbReference type="NCBI Taxonomy" id="264198"/>
    <lineage>
        <taxon>Bacteria</taxon>
        <taxon>Pseudomonadati</taxon>
        <taxon>Pseudomonadota</taxon>
        <taxon>Betaproteobacteria</taxon>
        <taxon>Burkholderiales</taxon>
        <taxon>Burkholderiaceae</taxon>
        <taxon>Cupriavidus</taxon>
    </lineage>
</organism>
<reference evidence="5" key="1">
    <citation type="submission" date="2005-08" db="EMBL/GenBank/DDBJ databases">
        <title>Complete sequence of chromosome 2 of Ralstonia eutropha JMP134.</title>
        <authorList>
            <person name="Copeland A."/>
            <person name="Lucas S."/>
            <person name="Lapidus A."/>
            <person name="Barry K."/>
            <person name="Detter J.C."/>
            <person name="Glavina T."/>
            <person name="Hammon N."/>
            <person name="Israni S."/>
            <person name="Pitluck S."/>
            <person name="Goltsman E."/>
            <person name="Martinez M."/>
            <person name="Schmutz J."/>
            <person name="Larimer F."/>
            <person name="Land M."/>
            <person name="Lykidis A."/>
            <person name="Richardson P."/>
        </authorList>
    </citation>
    <scope>NUCLEOTIDE SEQUENCE [LARGE SCALE GENOMIC DNA]</scope>
    <source>
        <strain evidence="5">JMP134</strain>
    </source>
</reference>
<name>Q46RF6_CUPPJ</name>
<dbReference type="KEGG" id="reu:Reut_B4930"/>
<evidence type="ECO:0000256" key="1">
    <source>
        <dbReference type="ARBA" id="ARBA00022679"/>
    </source>
</evidence>
<dbReference type="eggNOG" id="ENOG502Z8NU">
    <property type="taxonomic scope" value="Bacteria"/>
</dbReference>
<dbReference type="AlphaFoldDB" id="Q46RF6"/>
<evidence type="ECO:0000256" key="2">
    <source>
        <dbReference type="ARBA" id="ARBA00022695"/>
    </source>
</evidence>
<feature type="domain" description="Phosphoribosyl-dephospho-CoA transferase MdcG C-terminal" evidence="3">
    <location>
        <begin position="102"/>
        <end position="214"/>
    </location>
</feature>
<dbReference type="GO" id="GO:0016779">
    <property type="term" value="F:nucleotidyltransferase activity"/>
    <property type="evidence" value="ECO:0007669"/>
    <property type="project" value="UniProtKB-KW"/>
</dbReference>
<keyword evidence="2" id="KW-0548">Nucleotidyltransferase</keyword>
<dbReference type="EMBL" id="CP000091">
    <property type="protein sequence ID" value="AAZ64278.1"/>
    <property type="molecule type" value="Genomic_DNA"/>
</dbReference>
<sequence>MPAAAMAGVNMSRPAPHDLLWLADARRALGGVALPDWVSVAALDTTPVVVRRDARRKDAIAIGLRGRSREERFGAWVSPADVARVVTPVEIAASRAWQRPELAALAAIRTLDAVADALDARNIRWGVGGSAGFTLASGIHVLHAQSDLDLLVYAEQSLPQADADLLSSLQDAGPARIDIQVDTPQGGFSFLEWRRTGGKVLMKTAHGPRMCAHPWQAVT</sequence>
<accession>Q46RF6</accession>
<dbReference type="NCBIfam" id="TIGR03135">
    <property type="entry name" value="malonate_mdcG"/>
    <property type="match status" value="1"/>
</dbReference>
<feature type="domain" description="Phosphoribosyl-dephospho-CoA transferase MdcG N-terminal" evidence="4">
    <location>
        <begin position="16"/>
        <end position="88"/>
    </location>
</feature>